<comment type="catalytic activity">
    <reaction evidence="2">
        <text>3,4-dihydroxyphenylacetate + H(+) = 4-methylcatechol + CO2</text>
        <dbReference type="Rhea" id="RHEA:62556"/>
        <dbReference type="ChEBI" id="CHEBI:15378"/>
        <dbReference type="ChEBI" id="CHEBI:16526"/>
        <dbReference type="ChEBI" id="CHEBI:17254"/>
        <dbReference type="ChEBI" id="CHEBI:17612"/>
        <dbReference type="EC" id="4.1.1.83"/>
    </reaction>
    <physiologicalReaction direction="left-to-right" evidence="2">
        <dbReference type="Rhea" id="RHEA:62557"/>
    </physiologicalReaction>
</comment>
<feature type="domain" description="4-hydroxyphenylacetate decarboxylase small gamma subunit N-terminal" evidence="15">
    <location>
        <begin position="2"/>
        <end position="32"/>
    </location>
</feature>
<keyword evidence="10" id="KW-0411">Iron-sulfur</keyword>
<dbReference type="GO" id="GO:0043722">
    <property type="term" value="F:4-hydroxyphenylacetate decarboxylase activity"/>
    <property type="evidence" value="ECO:0007669"/>
    <property type="project" value="UniProtKB-EC"/>
</dbReference>
<dbReference type="Gene3D" id="2.20.70.100">
    <property type="match status" value="2"/>
</dbReference>
<name>A0A562J5B2_9FIRM</name>
<keyword evidence="7" id="KW-0004">4Fe-4S</keyword>
<comment type="catalytic activity">
    <reaction evidence="1">
        <text>4-hydroxyphenylacetate + H(+) = 4-methylphenol + CO2</text>
        <dbReference type="Rhea" id="RHEA:22732"/>
        <dbReference type="ChEBI" id="CHEBI:15378"/>
        <dbReference type="ChEBI" id="CHEBI:16526"/>
        <dbReference type="ChEBI" id="CHEBI:17847"/>
        <dbReference type="ChEBI" id="CHEBI:48999"/>
        <dbReference type="EC" id="4.1.1.83"/>
    </reaction>
    <physiologicalReaction direction="left-to-right" evidence="1">
        <dbReference type="Rhea" id="RHEA:22733"/>
    </physiologicalReaction>
</comment>
<feature type="domain" description="4-hydroxyphenylacetate decarboxylase small gamma subunit C-terminal" evidence="14">
    <location>
        <begin position="44"/>
        <end position="83"/>
    </location>
</feature>
<evidence type="ECO:0000256" key="11">
    <source>
        <dbReference type="ARBA" id="ARBA00023239"/>
    </source>
</evidence>
<evidence type="ECO:0000256" key="6">
    <source>
        <dbReference type="ARBA" id="ARBA00013463"/>
    </source>
</evidence>
<dbReference type="InterPro" id="IPR053727">
    <property type="entry name" value="HPA_decarboxylase_ss_sf"/>
</dbReference>
<dbReference type="Pfam" id="PF18671">
    <property type="entry name" value="4HPAD_g_N"/>
    <property type="match status" value="1"/>
</dbReference>
<sequence length="86" mass="9497">MMKHYDCKNYINLDCEKGQCALSKNLIPIDGEGSDACPMFMQAEKCGVCKNFADPDKYGVGTCKGFAKENWAYASCGAFACEKFNK</sequence>
<evidence type="ECO:0000256" key="10">
    <source>
        <dbReference type="ARBA" id="ARBA00023014"/>
    </source>
</evidence>
<dbReference type="GO" id="GO:0051539">
    <property type="term" value="F:4 iron, 4 sulfur cluster binding"/>
    <property type="evidence" value="ECO:0007669"/>
    <property type="project" value="UniProtKB-KW"/>
</dbReference>
<evidence type="ECO:0000256" key="9">
    <source>
        <dbReference type="ARBA" id="ARBA00023004"/>
    </source>
</evidence>
<evidence type="ECO:0000256" key="3">
    <source>
        <dbReference type="ARBA" id="ARBA00001966"/>
    </source>
</evidence>
<evidence type="ECO:0000256" key="2">
    <source>
        <dbReference type="ARBA" id="ARBA00001088"/>
    </source>
</evidence>
<dbReference type="Pfam" id="PF18524">
    <property type="entry name" value="HPIP_like"/>
    <property type="match status" value="1"/>
</dbReference>
<dbReference type="AlphaFoldDB" id="A0A562J5B2"/>
<comment type="caution">
    <text evidence="16">The sequence shown here is derived from an EMBL/GenBank/DDBJ whole genome shotgun (WGS) entry which is preliminary data.</text>
</comment>
<evidence type="ECO:0000256" key="13">
    <source>
        <dbReference type="ARBA" id="ARBA00032959"/>
    </source>
</evidence>
<evidence type="ECO:0000256" key="4">
    <source>
        <dbReference type="ARBA" id="ARBA00008904"/>
    </source>
</evidence>
<dbReference type="NCBIfam" id="NF033716">
    <property type="entry name" value="glycyl_HPDL_Sma"/>
    <property type="match status" value="1"/>
</dbReference>
<reference evidence="16 17" key="1">
    <citation type="submission" date="2019-07" db="EMBL/GenBank/DDBJ databases">
        <title>Genomic Encyclopedia of Type Strains, Phase I: the one thousand microbial genomes (KMG-I) project.</title>
        <authorList>
            <person name="Kyrpides N."/>
        </authorList>
    </citation>
    <scope>NUCLEOTIDE SEQUENCE [LARGE SCALE GENOMIC DNA]</scope>
    <source>
        <strain evidence="16 17">DSM 13558</strain>
    </source>
</reference>
<keyword evidence="9" id="KW-0408">Iron</keyword>
<keyword evidence="8" id="KW-0479">Metal-binding</keyword>
<evidence type="ECO:0000256" key="7">
    <source>
        <dbReference type="ARBA" id="ARBA00022485"/>
    </source>
</evidence>
<organism evidence="16 17">
    <name type="scientific">Sedimentibacter saalensis</name>
    <dbReference type="NCBI Taxonomy" id="130788"/>
    <lineage>
        <taxon>Bacteria</taxon>
        <taxon>Bacillati</taxon>
        <taxon>Bacillota</taxon>
        <taxon>Tissierellia</taxon>
        <taxon>Sedimentibacter</taxon>
    </lineage>
</organism>
<evidence type="ECO:0000259" key="14">
    <source>
        <dbReference type="Pfam" id="PF18524"/>
    </source>
</evidence>
<dbReference type="Proteomes" id="UP000315343">
    <property type="component" value="Unassembled WGS sequence"/>
</dbReference>
<comment type="similarity">
    <text evidence="4">Belongs to the HPA decarboxylase small subunit family.</text>
</comment>
<gene>
    <name evidence="16" type="ORF">LY60_02846</name>
</gene>
<proteinExistence type="inferred from homology"/>
<dbReference type="InterPro" id="IPR040923">
    <property type="entry name" value="HpdC_C"/>
</dbReference>
<dbReference type="EC" id="4.1.1.83" evidence="5"/>
<evidence type="ECO:0000256" key="5">
    <source>
        <dbReference type="ARBA" id="ARBA00012283"/>
    </source>
</evidence>
<protein>
    <recommendedName>
        <fullName evidence="6">4-hydroxyphenylacetate decarboxylase small subunit</fullName>
        <ecNumber evidence="5">4.1.1.83</ecNumber>
    </recommendedName>
    <alternativeName>
        <fullName evidence="12">4-hydroxyphenylacetate decarboxylase gamma subunit</fullName>
    </alternativeName>
    <alternativeName>
        <fullName evidence="13">p-hydroxyphenylacetate decarboxylase small subunit</fullName>
    </alternativeName>
</protein>
<keyword evidence="11" id="KW-0456">Lyase</keyword>
<comment type="cofactor">
    <cofactor evidence="3">
        <name>[4Fe-4S] cluster</name>
        <dbReference type="ChEBI" id="CHEBI:49883"/>
    </cofactor>
</comment>
<evidence type="ECO:0000259" key="15">
    <source>
        <dbReference type="Pfam" id="PF18671"/>
    </source>
</evidence>
<dbReference type="InterPro" id="IPR041125">
    <property type="entry name" value="4HPAD_g_N"/>
</dbReference>
<dbReference type="EMBL" id="VLKH01000009">
    <property type="protein sequence ID" value="TWH78388.1"/>
    <property type="molecule type" value="Genomic_DNA"/>
</dbReference>
<keyword evidence="17" id="KW-1185">Reference proteome</keyword>
<dbReference type="GO" id="GO:0046872">
    <property type="term" value="F:metal ion binding"/>
    <property type="evidence" value="ECO:0007669"/>
    <property type="project" value="UniProtKB-KW"/>
</dbReference>
<evidence type="ECO:0000313" key="16">
    <source>
        <dbReference type="EMBL" id="TWH78388.1"/>
    </source>
</evidence>
<evidence type="ECO:0000313" key="17">
    <source>
        <dbReference type="Proteomes" id="UP000315343"/>
    </source>
</evidence>
<evidence type="ECO:0000256" key="1">
    <source>
        <dbReference type="ARBA" id="ARBA00000127"/>
    </source>
</evidence>
<evidence type="ECO:0000256" key="8">
    <source>
        <dbReference type="ARBA" id="ARBA00022723"/>
    </source>
</evidence>
<evidence type="ECO:0000256" key="12">
    <source>
        <dbReference type="ARBA" id="ARBA00029987"/>
    </source>
</evidence>
<accession>A0A562J5B2</accession>